<feature type="transmembrane region" description="Helical" evidence="6">
    <location>
        <begin position="269"/>
        <end position="288"/>
    </location>
</feature>
<evidence type="ECO:0000313" key="7">
    <source>
        <dbReference type="EMBL" id="TCL05975.1"/>
    </source>
</evidence>
<evidence type="ECO:0000256" key="5">
    <source>
        <dbReference type="ARBA" id="ARBA00023136"/>
    </source>
</evidence>
<feature type="transmembrane region" description="Helical" evidence="6">
    <location>
        <begin position="243"/>
        <end position="263"/>
    </location>
</feature>
<reference evidence="7 8" key="1">
    <citation type="submission" date="2019-02" db="EMBL/GenBank/DDBJ databases">
        <title>Investigation of anaerobic lignin degradation for improved lignocellulosic biofuels.</title>
        <authorList>
            <person name="Deangelis K."/>
        </authorList>
    </citation>
    <scope>NUCLEOTIDE SEQUENCE [LARGE SCALE GENOMIC DNA]</scope>
    <source>
        <strain evidence="7 8">159R</strain>
    </source>
</reference>
<organism evidence="7 8">
    <name type="scientific">Sodalis ligni</name>
    <dbReference type="NCBI Taxonomy" id="2697027"/>
    <lineage>
        <taxon>Bacteria</taxon>
        <taxon>Pseudomonadati</taxon>
        <taxon>Pseudomonadota</taxon>
        <taxon>Gammaproteobacteria</taxon>
        <taxon>Enterobacterales</taxon>
        <taxon>Bruguierivoracaceae</taxon>
        <taxon>Sodalis</taxon>
    </lineage>
</organism>
<keyword evidence="4 6" id="KW-1133">Transmembrane helix</keyword>
<dbReference type="EMBL" id="SJOI01000001">
    <property type="protein sequence ID" value="TCL05975.1"/>
    <property type="molecule type" value="Genomic_DNA"/>
</dbReference>
<dbReference type="GO" id="GO:0005886">
    <property type="term" value="C:plasma membrane"/>
    <property type="evidence" value="ECO:0007669"/>
    <property type="project" value="TreeGrafter"/>
</dbReference>
<feature type="transmembrane region" description="Helical" evidence="6">
    <location>
        <begin position="373"/>
        <end position="392"/>
    </location>
</feature>
<evidence type="ECO:0000256" key="3">
    <source>
        <dbReference type="ARBA" id="ARBA00022692"/>
    </source>
</evidence>
<feature type="transmembrane region" description="Helical" evidence="6">
    <location>
        <begin position="97"/>
        <end position="118"/>
    </location>
</feature>
<keyword evidence="3 6" id="KW-0812">Transmembrane</keyword>
<feature type="transmembrane region" description="Helical" evidence="6">
    <location>
        <begin position="316"/>
        <end position="333"/>
    </location>
</feature>
<dbReference type="NCBIfam" id="TIGR02358">
    <property type="entry name" value="thia_cytX"/>
    <property type="match status" value="1"/>
</dbReference>
<sequence length="425" mass="45328">MKNNIYAPDRIITETDRVLGWRDFFSLWFSLGIGLAVLQAGAVLSPGMGMVTSFYAITLGSLLGCLLLALAGVIGFDTGRSSMASMAYSLGKKGASVPALLNLLQLIGWGAFEIVMMRDAASLLAARALGSQSIWANAALWTWLFGIGATAIALGGPLAFIRLVLRRWGIYLLLIACAWLSLSLWRHGDIHRLAAAAGNGSLPFAAGCDIVISMALSWLPLIGDYTRFGKSARQSFLGTLGGYLLGSLWMMVLGGAYALAYVGNGDANALLVALSGAALGIPLLLILIDENENAFADIHSAALSSALFIPRQVKPLTLIIGLICTLIAWQVPLSQYENFLLLIGSVFSPLFGVVLAEHFLVRRRRNPAPGAGLSWRAFAAWIVGIAVYQLLLRDYPQVGATLPSLLIAGLLHLGLARRGEFNSAR</sequence>
<dbReference type="GO" id="GO:0015209">
    <property type="term" value="F:cytosine transmembrane transporter activity"/>
    <property type="evidence" value="ECO:0007669"/>
    <property type="project" value="InterPro"/>
</dbReference>
<feature type="transmembrane region" description="Helical" evidence="6">
    <location>
        <begin position="200"/>
        <end position="222"/>
    </location>
</feature>
<feature type="transmembrane region" description="Helical" evidence="6">
    <location>
        <begin position="398"/>
        <end position="416"/>
    </location>
</feature>
<evidence type="ECO:0000256" key="6">
    <source>
        <dbReference type="SAM" id="Phobius"/>
    </source>
</evidence>
<dbReference type="Gene3D" id="1.10.4160.10">
    <property type="entry name" value="Hydantoin permease"/>
    <property type="match status" value="1"/>
</dbReference>
<dbReference type="AlphaFoldDB" id="A0A4R1NEG1"/>
<feature type="transmembrane region" description="Helical" evidence="6">
    <location>
        <begin position="339"/>
        <end position="361"/>
    </location>
</feature>
<comment type="similarity">
    <text evidence="2">Belongs to the purine-cytosine permease (2.A.39) family.</text>
</comment>
<feature type="transmembrane region" description="Helical" evidence="6">
    <location>
        <begin position="21"/>
        <end position="42"/>
    </location>
</feature>
<dbReference type="Proteomes" id="UP000294555">
    <property type="component" value="Unassembled WGS sequence"/>
</dbReference>
<feature type="transmembrane region" description="Helical" evidence="6">
    <location>
        <begin position="54"/>
        <end position="76"/>
    </location>
</feature>
<proteinExistence type="inferred from homology"/>
<comment type="subcellular location">
    <subcellularLocation>
        <location evidence="1">Membrane</location>
        <topology evidence="1">Multi-pass membrane protein</topology>
    </subcellularLocation>
</comment>
<dbReference type="InterPro" id="IPR012732">
    <property type="entry name" value="Thia_CytX"/>
</dbReference>
<dbReference type="InterPro" id="IPR030191">
    <property type="entry name" value="CodB"/>
</dbReference>
<dbReference type="PANTHER" id="PTHR30569:SF0">
    <property type="entry name" value="CYTOSINE PERMEASE"/>
    <property type="match status" value="1"/>
</dbReference>
<evidence type="ECO:0000256" key="4">
    <source>
        <dbReference type="ARBA" id="ARBA00022989"/>
    </source>
</evidence>
<feature type="transmembrane region" description="Helical" evidence="6">
    <location>
        <begin position="168"/>
        <end position="188"/>
    </location>
</feature>
<accession>A0A4R1NEG1</accession>
<comment type="caution">
    <text evidence="7">The sequence shown here is derived from an EMBL/GenBank/DDBJ whole genome shotgun (WGS) entry which is preliminary data.</text>
</comment>
<dbReference type="Pfam" id="PF02133">
    <property type="entry name" value="Transp_cyt_pur"/>
    <property type="match status" value="1"/>
</dbReference>
<dbReference type="OrthoDB" id="5444231at2"/>
<keyword evidence="5 6" id="KW-0472">Membrane</keyword>
<evidence type="ECO:0000256" key="2">
    <source>
        <dbReference type="ARBA" id="ARBA00008974"/>
    </source>
</evidence>
<gene>
    <name evidence="7" type="ORF">EZJ58_4199</name>
</gene>
<name>A0A4R1NEG1_9GAMM</name>
<evidence type="ECO:0000313" key="8">
    <source>
        <dbReference type="Proteomes" id="UP000294555"/>
    </source>
</evidence>
<feature type="transmembrane region" description="Helical" evidence="6">
    <location>
        <begin position="138"/>
        <end position="161"/>
    </location>
</feature>
<keyword evidence="8" id="KW-1185">Reference proteome</keyword>
<dbReference type="InterPro" id="IPR001248">
    <property type="entry name" value="Pur-cyt_permease"/>
</dbReference>
<evidence type="ECO:0000256" key="1">
    <source>
        <dbReference type="ARBA" id="ARBA00004141"/>
    </source>
</evidence>
<dbReference type="RefSeq" id="WP_132924989.1">
    <property type="nucleotide sequence ID" value="NZ_SJOI01000001.1"/>
</dbReference>
<protein>
    <submittedName>
        <fullName evidence="7">NCS1 family nucleobase:cation symporter-1</fullName>
    </submittedName>
</protein>
<dbReference type="PANTHER" id="PTHR30569">
    <property type="entry name" value="CYTOSINE TRANSPORTER CODB"/>
    <property type="match status" value="1"/>
</dbReference>